<feature type="region of interest" description="Disordered" evidence="3">
    <location>
        <begin position="456"/>
        <end position="488"/>
    </location>
</feature>
<feature type="region of interest" description="Disordered" evidence="3">
    <location>
        <begin position="1"/>
        <end position="20"/>
    </location>
</feature>
<feature type="coiled-coil region" evidence="2">
    <location>
        <begin position="1037"/>
        <end position="1083"/>
    </location>
</feature>
<accession>A0A1Q2YHK0</accession>
<dbReference type="Proteomes" id="UP000186136">
    <property type="component" value="Unassembled WGS sequence"/>
</dbReference>
<dbReference type="PANTHER" id="PTHR46910:SF12">
    <property type="entry name" value="REGULATORY PROTEIN CAT8"/>
    <property type="match status" value="1"/>
</dbReference>
<dbReference type="OrthoDB" id="1924787at2759"/>
<feature type="compositionally biased region" description="Low complexity" evidence="3">
    <location>
        <begin position="34"/>
        <end position="48"/>
    </location>
</feature>
<protein>
    <recommendedName>
        <fullName evidence="4">Xylanolytic transcriptional activator regulatory domain-containing protein</fullName>
    </recommendedName>
</protein>
<dbReference type="Pfam" id="PF04082">
    <property type="entry name" value="Fungal_trans"/>
    <property type="match status" value="1"/>
</dbReference>
<comment type="caution">
    <text evidence="5">The sequence shown here is derived from an EMBL/GenBank/DDBJ whole genome shotgun (WGS) entry which is preliminary data.</text>
</comment>
<organism evidence="5 6">
    <name type="scientific">Pichia membranifaciens</name>
    <dbReference type="NCBI Taxonomy" id="4926"/>
    <lineage>
        <taxon>Eukaryota</taxon>
        <taxon>Fungi</taxon>
        <taxon>Dikarya</taxon>
        <taxon>Ascomycota</taxon>
        <taxon>Saccharomycotina</taxon>
        <taxon>Pichiomycetes</taxon>
        <taxon>Pichiales</taxon>
        <taxon>Pichiaceae</taxon>
        <taxon>Pichia</taxon>
    </lineage>
</organism>
<feature type="region of interest" description="Disordered" evidence="3">
    <location>
        <begin position="31"/>
        <end position="112"/>
    </location>
</feature>
<feature type="compositionally biased region" description="Polar residues" evidence="3">
    <location>
        <begin position="1234"/>
        <end position="1280"/>
    </location>
</feature>
<evidence type="ECO:0000256" key="3">
    <source>
        <dbReference type="SAM" id="MobiDB-lite"/>
    </source>
</evidence>
<feature type="compositionally biased region" description="Polar residues" evidence="3">
    <location>
        <begin position="1171"/>
        <end position="1224"/>
    </location>
</feature>
<feature type="region of interest" description="Disordered" evidence="3">
    <location>
        <begin position="1153"/>
        <end position="1280"/>
    </location>
</feature>
<feature type="domain" description="Xylanolytic transcriptional activator regulatory" evidence="4">
    <location>
        <begin position="539"/>
        <end position="618"/>
    </location>
</feature>
<evidence type="ECO:0000256" key="1">
    <source>
        <dbReference type="ARBA" id="ARBA00023242"/>
    </source>
</evidence>
<evidence type="ECO:0000256" key="2">
    <source>
        <dbReference type="SAM" id="Coils"/>
    </source>
</evidence>
<feature type="region of interest" description="Disordered" evidence="3">
    <location>
        <begin position="1086"/>
        <end position="1111"/>
    </location>
</feature>
<proteinExistence type="predicted"/>
<dbReference type="GO" id="GO:0006351">
    <property type="term" value="P:DNA-templated transcription"/>
    <property type="evidence" value="ECO:0007669"/>
    <property type="project" value="InterPro"/>
</dbReference>
<dbReference type="GO" id="GO:0003677">
    <property type="term" value="F:DNA binding"/>
    <property type="evidence" value="ECO:0007669"/>
    <property type="project" value="InterPro"/>
</dbReference>
<feature type="compositionally biased region" description="Polar residues" evidence="3">
    <location>
        <begin position="456"/>
        <end position="472"/>
    </location>
</feature>
<sequence length="1289" mass="143589">MSNSNSISTENTPTTVSTSLAKTKIKNELNTNFDMTNSSQNNNVNANFNDDDYNKYNNNNNNFDRDDDIDMNNPDNNIENDTRSNKNISSNSEEVRNPDLNGRSEFGSPSHVLNTENVSRLDVDFKPVLHTHDENCNCGMHHSVINRPVSIAGSVDIDHGDLSDDESLYSTDSHYSRQASAFPQLSHLFSSNQSHLSGSNAHNVDFGGHSNLNGNLHISNLDRSHMDDGAPYNGNDLTGSNDPDSKNRFVYNPNSFEQINAPGAAAAISLQNKLRTKNFLNLANLIAASIPRSTEETLFIPTLLARIIKTHGFDSKAPYLTARSIALLKQAYNEEERYNLFPITFKGVNFNDLKKSESKAFFQSLNLPNNMNLDICITIFFNTWNTVIPVMNKEIFMANYKKFIKSRDANYEDGELVGFEKFGELLVIITCLVMISNERSNIAAKLSNSSILENSVSPTSSNMATSNSNFSLNDNENKDNSNKSSDKKISSNSEILQFYDHIIKQLIQSNMSSICSISSLQIITIELLYCLATDDLTTSYELRGRMITMCQQLRLHRCPAAVLGSNGSSVSKLQQGERRILFWCIYTLDSFSAYILGVPRLLKDYEIECALPSSSSSDKENKDSDISLITFQNNVQLSLVGKVCDSALSVMRYSKVLGTIVDSIFRRSEGLKQTNINESKCLIMEDLLETWRRNLPSNVSFNTVHNSKDINIIDNLNETQLTLYYLYYQAKALIYMPLLASESTFNLTSSKCSPAFISIQQATTSILTTMKVLNTSKHNFYFLPLPINIARQTARFSLLAARNSLEYTRGGSLFQEAKSLLTSIINELKIENKIGLLGCLSNNCVGCLEHAIDAILSQPKSSSLNNLDPIESVKKESKKKSTGSPLKKVSNIESFSKKPSSMAPVKSEEMEIDLGNDSTKTGKTFSSDKRKIAINDIFSNNENKDSVVEHARKNSLSSHPERNYNGSNRNIQIMDHLGNNNAATNNDDLFNFMSADPKVMEEESLNMILRNVDGDEAMNGSPELQLEKQKLLIKQKQEFLQTQQENLQKQIQLLQHQAKTQAIAEAEIQVQRQQIEQQRLQNKLYQGRNKNSGDGNALSLQPMGSPVQIDNSHVKDAPFSVKSFSDLLMFNDFGVDASLGLPFIDFELDNTQTKKQKVDPSNSHDFEELYSHNSGGDNNNISGAHQLQPSSMTFEESPNYNPYSNDHGNHPLSSTTVSPPQNQFRHGHEHQHRANYSSSVTGQDESLTNTSGGSTVNADTNSGTSATNIRGNKGSSNSDVSLFNWNLTS</sequence>
<evidence type="ECO:0000313" key="6">
    <source>
        <dbReference type="Proteomes" id="UP000186136"/>
    </source>
</evidence>
<keyword evidence="6" id="KW-1185">Reference proteome</keyword>
<feature type="compositionally biased region" description="Basic and acidic residues" evidence="3">
    <location>
        <begin position="1156"/>
        <end position="1170"/>
    </location>
</feature>
<gene>
    <name evidence="5" type="ORF">PMKS-002515</name>
</gene>
<dbReference type="InterPro" id="IPR050987">
    <property type="entry name" value="AtrR-like"/>
</dbReference>
<evidence type="ECO:0000313" key="5">
    <source>
        <dbReference type="EMBL" id="GAV29036.1"/>
    </source>
</evidence>
<feature type="region of interest" description="Disordered" evidence="3">
    <location>
        <begin position="219"/>
        <end position="243"/>
    </location>
</feature>
<dbReference type="PANTHER" id="PTHR46910">
    <property type="entry name" value="TRANSCRIPTION FACTOR PDR1"/>
    <property type="match status" value="1"/>
</dbReference>
<name>A0A1Q2YHK0_9ASCO</name>
<evidence type="ECO:0000259" key="4">
    <source>
        <dbReference type="SMART" id="SM00906"/>
    </source>
</evidence>
<keyword evidence="2" id="KW-0175">Coiled coil</keyword>
<feature type="region of interest" description="Disordered" evidence="3">
    <location>
        <begin position="866"/>
        <end position="906"/>
    </location>
</feature>
<dbReference type="CDD" id="cd12148">
    <property type="entry name" value="fungal_TF_MHR"/>
    <property type="match status" value="1"/>
</dbReference>
<dbReference type="GO" id="GO:0008270">
    <property type="term" value="F:zinc ion binding"/>
    <property type="evidence" value="ECO:0007669"/>
    <property type="project" value="InterPro"/>
</dbReference>
<keyword evidence="1" id="KW-0539">Nucleus</keyword>
<feature type="compositionally biased region" description="Basic and acidic residues" evidence="3">
    <location>
        <begin position="475"/>
        <end position="488"/>
    </location>
</feature>
<dbReference type="EMBL" id="BDGI01000096">
    <property type="protein sequence ID" value="GAV29036.1"/>
    <property type="molecule type" value="Genomic_DNA"/>
</dbReference>
<dbReference type="GO" id="GO:0003700">
    <property type="term" value="F:DNA-binding transcription factor activity"/>
    <property type="evidence" value="ECO:0007669"/>
    <property type="project" value="InterPro"/>
</dbReference>
<reference evidence="5 6" key="1">
    <citation type="submission" date="2016-08" db="EMBL/GenBank/DDBJ databases">
        <title>Whole genome shotgun sequence of Pichia membranifaciens KS47-1.</title>
        <authorList>
            <person name="Konishi M."/>
            <person name="Ishida M."/>
            <person name="Arakawa T."/>
            <person name="Kato Y."/>
            <person name="Horiuchi J."/>
        </authorList>
    </citation>
    <scope>NUCLEOTIDE SEQUENCE [LARGE SCALE GENOMIC DNA]</scope>
    <source>
        <strain evidence="5 6">KS47-1</strain>
    </source>
</reference>
<dbReference type="InterPro" id="IPR007219">
    <property type="entry name" value="XnlR_reg_dom"/>
</dbReference>
<dbReference type="SMART" id="SM00906">
    <property type="entry name" value="Fungal_trans"/>
    <property type="match status" value="1"/>
</dbReference>